<organism evidence="2">
    <name type="scientific">Haptolina ericina</name>
    <dbReference type="NCBI Taxonomy" id="156174"/>
    <lineage>
        <taxon>Eukaryota</taxon>
        <taxon>Haptista</taxon>
        <taxon>Haptophyta</taxon>
        <taxon>Prymnesiophyceae</taxon>
        <taxon>Prymnesiales</taxon>
        <taxon>Prymnesiaceae</taxon>
        <taxon>Haptolina</taxon>
    </lineage>
</organism>
<proteinExistence type="predicted"/>
<gene>
    <name evidence="2" type="ORF">HERI1096_LOCUS21038</name>
</gene>
<name>A0A7S3B243_9EUKA</name>
<protein>
    <submittedName>
        <fullName evidence="2">Uncharacterized protein</fullName>
    </submittedName>
</protein>
<accession>A0A7S3B243</accession>
<reference evidence="2" key="1">
    <citation type="submission" date="2021-01" db="EMBL/GenBank/DDBJ databases">
        <authorList>
            <person name="Corre E."/>
            <person name="Pelletier E."/>
            <person name="Niang G."/>
            <person name="Scheremetjew M."/>
            <person name="Finn R."/>
            <person name="Kale V."/>
            <person name="Holt S."/>
            <person name="Cochrane G."/>
            <person name="Meng A."/>
            <person name="Brown T."/>
            <person name="Cohen L."/>
        </authorList>
    </citation>
    <scope>NUCLEOTIDE SEQUENCE</scope>
    <source>
        <strain evidence="2">CCMP281</strain>
    </source>
</reference>
<sequence>MKINRLSCADACKQPWLARQGEAADIAAAESERASQSAIPKPAELAEAVRLAREAARAELASTGTRGELSAEREGVAGSTKGASGSILPADQLTSMESGGTRRCVGGGGGSGGCEGSGGAEYGDGHGGDCCGVDGGGGSVDPEHINRESETAARLNLLALADENSVWDAPV</sequence>
<dbReference type="AlphaFoldDB" id="A0A7S3B243"/>
<feature type="region of interest" description="Disordered" evidence="1">
    <location>
        <begin position="60"/>
        <end position="110"/>
    </location>
</feature>
<dbReference type="EMBL" id="HBHX01037798">
    <property type="protein sequence ID" value="CAE0120337.1"/>
    <property type="molecule type" value="Transcribed_RNA"/>
</dbReference>
<evidence type="ECO:0000313" key="2">
    <source>
        <dbReference type="EMBL" id="CAE0120337.1"/>
    </source>
</evidence>
<evidence type="ECO:0000256" key="1">
    <source>
        <dbReference type="SAM" id="MobiDB-lite"/>
    </source>
</evidence>